<dbReference type="GO" id="GO:0006269">
    <property type="term" value="P:DNA replication, synthesis of primer"/>
    <property type="evidence" value="ECO:0007669"/>
    <property type="project" value="UniProtKB-KW"/>
</dbReference>
<dbReference type="AlphaFoldDB" id="A0A1F5NAB3"/>
<evidence type="ECO:0000256" key="2">
    <source>
        <dbReference type="ARBA" id="ARBA00022515"/>
    </source>
</evidence>
<dbReference type="Gene3D" id="3.90.980.10">
    <property type="entry name" value="DNA primase, catalytic core, N-terminal domain"/>
    <property type="match status" value="1"/>
</dbReference>
<evidence type="ECO:0000259" key="8">
    <source>
        <dbReference type="PROSITE" id="PS50880"/>
    </source>
</evidence>
<protein>
    <submittedName>
        <fullName evidence="9">DNA primase</fullName>
    </submittedName>
</protein>
<evidence type="ECO:0000256" key="6">
    <source>
        <dbReference type="ARBA" id="ARBA00023163"/>
    </source>
</evidence>
<feature type="non-terminal residue" evidence="9">
    <location>
        <position position="1"/>
    </location>
</feature>
<dbReference type="SUPFAM" id="SSF56731">
    <property type="entry name" value="DNA primase core"/>
    <property type="match status" value="1"/>
</dbReference>
<keyword evidence="3" id="KW-0808">Transferase</keyword>
<reference evidence="9 10" key="1">
    <citation type="journal article" date="2016" name="Nat. Commun.">
        <title>Thousands of microbial genomes shed light on interconnected biogeochemical processes in an aquifer system.</title>
        <authorList>
            <person name="Anantharaman K."/>
            <person name="Brown C.T."/>
            <person name="Hug L.A."/>
            <person name="Sharon I."/>
            <person name="Castelle C.J."/>
            <person name="Probst A.J."/>
            <person name="Thomas B.C."/>
            <person name="Singh A."/>
            <person name="Wilkins M.J."/>
            <person name="Karaoz U."/>
            <person name="Brodie E.L."/>
            <person name="Williams K.H."/>
            <person name="Hubbard S.S."/>
            <person name="Banfield J.F."/>
        </authorList>
    </citation>
    <scope>NUCLEOTIDE SEQUENCE [LARGE SCALE GENOMIC DNA]</scope>
</reference>
<dbReference type="Pfam" id="PF08275">
    <property type="entry name" value="DNAG_N"/>
    <property type="match status" value="1"/>
</dbReference>
<dbReference type="CDD" id="cd03364">
    <property type="entry name" value="TOPRIM_DnaG_primases"/>
    <property type="match status" value="1"/>
</dbReference>
<sequence>CSKGGDIFAFIKEIEGVDFPEALELLASRAGVILKKEDPHLLTERRRYFFLLEEAVKFYEAELLKRRDVLDYLKERGLKEETIKSFRLGYAPQSWDGALAHLRGMDFRAEEAERAGLAIISQNPEARSRFYDRFRGRIMFPIADGAGRTIGFSGRIYEKDLPKNESPENAGGKYINTPNTLLFDKSRVLYLWDRAKNEIRQSDACILVEGQMDALMSHQAGIRNAVATSGTALGQSHLNLIRRLTSKLFLAFDADAAGELATKRGVDLILSSGFDVHIMEVPGGKDPADAIRENPELWAEAAREAKPVISFFLGILQKHFSSDPRRLKSETGKLVLPYIAAIENEMERAHWVQETSKVLGIKEEPVWEEVKKLRLRGLGAKLASAAPDAPAAPAKSRRDLLEERVLGMLVWKRGEFLEKLKATARDFFSEHHKPLLECVFNEKIPAGGGKLKENLEKLALEAELLYGEMEKVHEEFHLLLAELEKEHLKARLGTLAAEIRELETSGEEQKIFPKLTEFKELSQKLSNHNVKKEI</sequence>
<dbReference type="InterPro" id="IPR037068">
    <property type="entry name" value="DNA_primase_core_N_sf"/>
</dbReference>
<feature type="coiled-coil region" evidence="7">
    <location>
        <begin position="455"/>
        <end position="505"/>
    </location>
</feature>
<dbReference type="GO" id="GO:0008270">
    <property type="term" value="F:zinc ion binding"/>
    <property type="evidence" value="ECO:0007669"/>
    <property type="project" value="InterPro"/>
</dbReference>
<proteinExistence type="predicted"/>
<feature type="domain" description="Toprim" evidence="8">
    <location>
        <begin position="203"/>
        <end position="282"/>
    </location>
</feature>
<gene>
    <name evidence="9" type="ORF">A3K06_00850</name>
</gene>
<accession>A0A1F5NAB3</accession>
<dbReference type="GO" id="GO:0016779">
    <property type="term" value="F:nucleotidyltransferase activity"/>
    <property type="evidence" value="ECO:0007669"/>
    <property type="project" value="UniProtKB-KW"/>
</dbReference>
<comment type="caution">
    <text evidence="9">The sequence shown here is derived from an EMBL/GenBank/DDBJ whole genome shotgun (WGS) entry which is preliminary data.</text>
</comment>
<evidence type="ECO:0000256" key="4">
    <source>
        <dbReference type="ARBA" id="ARBA00022695"/>
    </source>
</evidence>
<keyword evidence="4" id="KW-0548">Nucleotidyltransferase</keyword>
<dbReference type="Proteomes" id="UP000176547">
    <property type="component" value="Unassembled WGS sequence"/>
</dbReference>
<dbReference type="PANTHER" id="PTHR30313:SF2">
    <property type="entry name" value="DNA PRIMASE"/>
    <property type="match status" value="1"/>
</dbReference>
<dbReference type="GO" id="GO:0000428">
    <property type="term" value="C:DNA-directed RNA polymerase complex"/>
    <property type="evidence" value="ECO:0007669"/>
    <property type="project" value="UniProtKB-KW"/>
</dbReference>
<dbReference type="SMART" id="SM00493">
    <property type="entry name" value="TOPRIM"/>
    <property type="match status" value="1"/>
</dbReference>
<dbReference type="GO" id="GO:1990077">
    <property type="term" value="C:primosome complex"/>
    <property type="evidence" value="ECO:0007669"/>
    <property type="project" value="UniProtKB-KW"/>
</dbReference>
<dbReference type="Gene3D" id="3.90.580.10">
    <property type="entry name" value="Zinc finger, CHC2-type domain"/>
    <property type="match status" value="1"/>
</dbReference>
<dbReference type="InterPro" id="IPR006171">
    <property type="entry name" value="TOPRIM_dom"/>
</dbReference>
<keyword evidence="7" id="KW-0175">Coiled coil</keyword>
<evidence type="ECO:0000256" key="1">
    <source>
        <dbReference type="ARBA" id="ARBA00022478"/>
    </source>
</evidence>
<dbReference type="Gene3D" id="3.40.1360.10">
    <property type="match status" value="1"/>
</dbReference>
<dbReference type="PROSITE" id="PS50880">
    <property type="entry name" value="TOPRIM"/>
    <property type="match status" value="1"/>
</dbReference>
<keyword evidence="6" id="KW-0804">Transcription</keyword>
<dbReference type="SUPFAM" id="SSF57783">
    <property type="entry name" value="Zinc beta-ribbon"/>
    <property type="match status" value="1"/>
</dbReference>
<keyword evidence="2" id="KW-0639">Primosome</keyword>
<dbReference type="GO" id="GO:0003677">
    <property type="term" value="F:DNA binding"/>
    <property type="evidence" value="ECO:0007669"/>
    <property type="project" value="InterPro"/>
</dbReference>
<keyword evidence="1" id="KW-0240">DNA-directed RNA polymerase</keyword>
<dbReference type="PANTHER" id="PTHR30313">
    <property type="entry name" value="DNA PRIMASE"/>
    <property type="match status" value="1"/>
</dbReference>
<evidence type="ECO:0000313" key="9">
    <source>
        <dbReference type="EMBL" id="OGE74579.1"/>
    </source>
</evidence>
<dbReference type="InterPro" id="IPR050219">
    <property type="entry name" value="DnaG_primase"/>
</dbReference>
<dbReference type="InterPro" id="IPR036977">
    <property type="entry name" value="DNA_primase_Znf_CHC2"/>
</dbReference>
<name>A0A1F5NAB3_9BACT</name>
<keyword evidence="5" id="KW-0235">DNA replication</keyword>
<dbReference type="InterPro" id="IPR034151">
    <property type="entry name" value="TOPRIM_DnaG_bac"/>
</dbReference>
<dbReference type="InterPro" id="IPR006295">
    <property type="entry name" value="DNA_primase_DnaG"/>
</dbReference>
<dbReference type="InterPro" id="IPR013264">
    <property type="entry name" value="DNAG_N"/>
</dbReference>
<evidence type="ECO:0000256" key="3">
    <source>
        <dbReference type="ARBA" id="ARBA00022679"/>
    </source>
</evidence>
<dbReference type="GO" id="GO:0005737">
    <property type="term" value="C:cytoplasm"/>
    <property type="evidence" value="ECO:0007669"/>
    <property type="project" value="TreeGrafter"/>
</dbReference>
<dbReference type="Pfam" id="PF13155">
    <property type="entry name" value="Toprim_2"/>
    <property type="match status" value="1"/>
</dbReference>
<dbReference type="EMBL" id="MFEG01000055">
    <property type="protein sequence ID" value="OGE74579.1"/>
    <property type="molecule type" value="Genomic_DNA"/>
</dbReference>
<evidence type="ECO:0000313" key="10">
    <source>
        <dbReference type="Proteomes" id="UP000176547"/>
    </source>
</evidence>
<organism evidence="9 10">
    <name type="scientific">Candidatus Doudnabacteria bacterium RIFCSPHIGHO2_01_52_17</name>
    <dbReference type="NCBI Taxonomy" id="1817820"/>
    <lineage>
        <taxon>Bacteria</taxon>
        <taxon>Candidatus Doudnaibacteriota</taxon>
    </lineage>
</organism>
<evidence type="ECO:0000256" key="7">
    <source>
        <dbReference type="SAM" id="Coils"/>
    </source>
</evidence>
<dbReference type="NCBIfam" id="TIGR01391">
    <property type="entry name" value="dnaG"/>
    <property type="match status" value="1"/>
</dbReference>
<evidence type="ECO:0000256" key="5">
    <source>
        <dbReference type="ARBA" id="ARBA00022705"/>
    </source>
</evidence>